<proteinExistence type="predicted"/>
<evidence type="ECO:0000256" key="1">
    <source>
        <dbReference type="SAM" id="MobiDB-lite"/>
    </source>
</evidence>
<dbReference type="Proteomes" id="UP000287033">
    <property type="component" value="Unassembled WGS sequence"/>
</dbReference>
<evidence type="ECO:0000313" key="3">
    <source>
        <dbReference type="Proteomes" id="UP000287033"/>
    </source>
</evidence>
<accession>A0A401RJN4</accession>
<feature type="region of interest" description="Disordered" evidence="1">
    <location>
        <begin position="51"/>
        <end position="71"/>
    </location>
</feature>
<organism evidence="2 3">
    <name type="scientific">Chiloscyllium punctatum</name>
    <name type="common">Brownbanded bambooshark</name>
    <name type="synonym">Hemiscyllium punctatum</name>
    <dbReference type="NCBI Taxonomy" id="137246"/>
    <lineage>
        <taxon>Eukaryota</taxon>
        <taxon>Metazoa</taxon>
        <taxon>Chordata</taxon>
        <taxon>Craniata</taxon>
        <taxon>Vertebrata</taxon>
        <taxon>Chondrichthyes</taxon>
        <taxon>Elasmobranchii</taxon>
        <taxon>Galeomorphii</taxon>
        <taxon>Galeoidea</taxon>
        <taxon>Orectolobiformes</taxon>
        <taxon>Hemiscylliidae</taxon>
        <taxon>Chiloscyllium</taxon>
    </lineage>
</organism>
<evidence type="ECO:0000313" key="2">
    <source>
        <dbReference type="EMBL" id="GCC18361.1"/>
    </source>
</evidence>
<sequence length="71" mass="8754">MLERIVAMENLLRRFSRASWRFIFQSQHEHTSKTDQANFLPAPLAPRSFFFGGEKRQHHRRRRRHLQRRPK</sequence>
<dbReference type="EMBL" id="BEZZ01001409">
    <property type="protein sequence ID" value="GCC18361.1"/>
    <property type="molecule type" value="Genomic_DNA"/>
</dbReference>
<protein>
    <submittedName>
        <fullName evidence="2">Uncharacterized protein</fullName>
    </submittedName>
</protein>
<reference evidence="2 3" key="1">
    <citation type="journal article" date="2018" name="Nat. Ecol. Evol.">
        <title>Shark genomes provide insights into elasmobranch evolution and the origin of vertebrates.</title>
        <authorList>
            <person name="Hara Y"/>
            <person name="Yamaguchi K"/>
            <person name="Onimaru K"/>
            <person name="Kadota M"/>
            <person name="Koyanagi M"/>
            <person name="Keeley SD"/>
            <person name="Tatsumi K"/>
            <person name="Tanaka K"/>
            <person name="Motone F"/>
            <person name="Kageyama Y"/>
            <person name="Nozu R"/>
            <person name="Adachi N"/>
            <person name="Nishimura O"/>
            <person name="Nakagawa R"/>
            <person name="Tanegashima C"/>
            <person name="Kiyatake I"/>
            <person name="Matsumoto R"/>
            <person name="Murakumo K"/>
            <person name="Nishida K"/>
            <person name="Terakita A"/>
            <person name="Kuratani S"/>
            <person name="Sato K"/>
            <person name="Hyodo S Kuraku.S."/>
        </authorList>
    </citation>
    <scope>NUCLEOTIDE SEQUENCE [LARGE SCALE GENOMIC DNA]</scope>
</reference>
<dbReference type="AlphaFoldDB" id="A0A401RJN4"/>
<keyword evidence="3" id="KW-1185">Reference proteome</keyword>
<gene>
    <name evidence="2" type="ORF">chiPu_0017907</name>
</gene>
<name>A0A401RJN4_CHIPU</name>
<feature type="compositionally biased region" description="Basic residues" evidence="1">
    <location>
        <begin position="56"/>
        <end position="71"/>
    </location>
</feature>
<comment type="caution">
    <text evidence="2">The sequence shown here is derived from an EMBL/GenBank/DDBJ whole genome shotgun (WGS) entry which is preliminary data.</text>
</comment>